<protein>
    <submittedName>
        <fullName evidence="5">Monooxygenase-like protein</fullName>
    </submittedName>
</protein>
<evidence type="ECO:0000313" key="5">
    <source>
        <dbReference type="EMBL" id="KJR81650.1"/>
    </source>
</evidence>
<comment type="caution">
    <text evidence="5">The sequence shown here is derived from an EMBL/GenBank/DDBJ whole genome shotgun (WGS) entry which is preliminary data.</text>
</comment>
<dbReference type="PANTHER" id="PTHR42877">
    <property type="entry name" value="L-ORNITHINE N(5)-MONOOXYGENASE-RELATED"/>
    <property type="match status" value="1"/>
</dbReference>
<dbReference type="Proteomes" id="UP000033710">
    <property type="component" value="Unassembled WGS sequence"/>
</dbReference>
<dbReference type="RefSeq" id="XP_016584326.1">
    <property type="nucleotide sequence ID" value="XM_016727687.1"/>
</dbReference>
<dbReference type="Pfam" id="PF00743">
    <property type="entry name" value="FMO-like"/>
    <property type="match status" value="1"/>
</dbReference>
<keyword evidence="4" id="KW-0560">Oxidoreductase</keyword>
<keyword evidence="2" id="KW-0285">Flavoprotein</keyword>
<evidence type="ECO:0000256" key="1">
    <source>
        <dbReference type="ARBA" id="ARBA00010139"/>
    </source>
</evidence>
<dbReference type="SUPFAM" id="SSF51905">
    <property type="entry name" value="FAD/NAD(P)-binding domain"/>
    <property type="match status" value="3"/>
</dbReference>
<dbReference type="GO" id="GO:0050660">
    <property type="term" value="F:flavin adenine dinucleotide binding"/>
    <property type="evidence" value="ECO:0007669"/>
    <property type="project" value="InterPro"/>
</dbReference>
<dbReference type="GO" id="GO:0004499">
    <property type="term" value="F:N,N-dimethylaniline monooxygenase activity"/>
    <property type="evidence" value="ECO:0007669"/>
    <property type="project" value="InterPro"/>
</dbReference>
<dbReference type="EMBL" id="AXCR01000011">
    <property type="protein sequence ID" value="KJR81650.1"/>
    <property type="molecule type" value="Genomic_DNA"/>
</dbReference>
<dbReference type="PANTHER" id="PTHR42877:SF7">
    <property type="entry name" value="FLAVIN-BINDING MONOOXYGENASE-RELATED"/>
    <property type="match status" value="1"/>
</dbReference>
<dbReference type="InterPro" id="IPR051209">
    <property type="entry name" value="FAD-bind_Monooxygenase_sf"/>
</dbReference>
<accession>A0A0F2LYS3</accession>
<keyword evidence="5" id="KW-0503">Monooxygenase</keyword>
<evidence type="ECO:0000313" key="6">
    <source>
        <dbReference type="Proteomes" id="UP000033710"/>
    </source>
</evidence>
<dbReference type="AlphaFoldDB" id="A0A0F2LYS3"/>
<dbReference type="GeneID" id="27662964"/>
<dbReference type="Gene3D" id="3.50.50.60">
    <property type="entry name" value="FAD/NAD(P)-binding domain"/>
    <property type="match status" value="2"/>
</dbReference>
<keyword evidence="3" id="KW-0274">FAD</keyword>
<evidence type="ECO:0000256" key="4">
    <source>
        <dbReference type="ARBA" id="ARBA00023002"/>
    </source>
</evidence>
<sequence length="581" mass="64848">MADFTLKDANVENLRPLKVRVIGAGYSGIVAAIRIPQRLRNVDLVVYEKEEGIGGVWWVNKYPGIACDIPAHSYQYTFNPNPNWSSLYAPGKEIQAYLQSTAERFGATRFIKTQHKLTSAAWDAATKEWVLQVTNLATGTAFEERCNILITARGQLSNINWPDLDGLDTFKGKIMHSAAWDTDYDFTGKRVAVIGNGSSSIQIVPSLQKVAGTDLKVFMRSKTWISSRFGDNAMVQLGLDPNDLTNATTAVPPERRAEWAADKDAYFKLRKAFETDGNAIHDSTILGTDMQKLFQGLFRSGMQERLKARPDLFDLIVPDFAPGCRRLTPGKGYLEALMAPNVEVLPEAVAGVDATGVRTAGGRHLDVDVIVCATGFKVSEPPPFSVRGRDGRELQDRWAARPESYLSVAVDGFPNYLMMFGPNSAIGFGSLTKILEAECDYIVQVLRKVQREDYATIEPKKQRVDDFTQYIGAYFANTVYMDNCRSWYRTQGGTGNWICGLWPGSTVHALEALRAPRWEDFDYESVDGPQANGMRWLGNGRSVTQEPGGDPSWYINPEFVDTPVEGRPEDQPEYKVRPWLY</sequence>
<dbReference type="VEuPathDB" id="FungiDB:SPSK_00739"/>
<dbReference type="KEGG" id="ssck:SPSK_00739"/>
<evidence type="ECO:0000256" key="2">
    <source>
        <dbReference type="ARBA" id="ARBA00022630"/>
    </source>
</evidence>
<gene>
    <name evidence="5" type="ORF">SPSK_00739</name>
</gene>
<dbReference type="InterPro" id="IPR036188">
    <property type="entry name" value="FAD/NAD-bd_sf"/>
</dbReference>
<evidence type="ECO:0000256" key="3">
    <source>
        <dbReference type="ARBA" id="ARBA00022827"/>
    </source>
</evidence>
<organism evidence="5 6">
    <name type="scientific">Sporothrix schenckii 1099-18</name>
    <dbReference type="NCBI Taxonomy" id="1397361"/>
    <lineage>
        <taxon>Eukaryota</taxon>
        <taxon>Fungi</taxon>
        <taxon>Dikarya</taxon>
        <taxon>Ascomycota</taxon>
        <taxon>Pezizomycotina</taxon>
        <taxon>Sordariomycetes</taxon>
        <taxon>Sordariomycetidae</taxon>
        <taxon>Ophiostomatales</taxon>
        <taxon>Ophiostomataceae</taxon>
        <taxon>Sporothrix</taxon>
    </lineage>
</organism>
<name>A0A0F2LYS3_SPOSC</name>
<reference evidence="5 6" key="1">
    <citation type="journal article" date="2014" name="BMC Genomics">
        <title>Comparative genomics of the major fungal agents of human and animal Sporotrichosis: Sporothrix schenckii and Sporothrix brasiliensis.</title>
        <authorList>
            <person name="Teixeira M.M."/>
            <person name="de Almeida L.G."/>
            <person name="Kubitschek-Barreira P."/>
            <person name="Alves F.L."/>
            <person name="Kioshima E.S."/>
            <person name="Abadio A.K."/>
            <person name="Fernandes L."/>
            <person name="Derengowski L.S."/>
            <person name="Ferreira K.S."/>
            <person name="Souza R.C."/>
            <person name="Ruiz J.C."/>
            <person name="de Andrade N.C."/>
            <person name="Paes H.C."/>
            <person name="Nicola A.M."/>
            <person name="Albuquerque P."/>
            <person name="Gerber A.L."/>
            <person name="Martins V.P."/>
            <person name="Peconick L.D."/>
            <person name="Neto A.V."/>
            <person name="Chaucanez C.B."/>
            <person name="Silva P.A."/>
            <person name="Cunha O.L."/>
            <person name="de Oliveira F.F."/>
            <person name="dos Santos T.C."/>
            <person name="Barros A.L."/>
            <person name="Soares M.A."/>
            <person name="de Oliveira L.M."/>
            <person name="Marini M.M."/>
            <person name="Villalobos-Duno H."/>
            <person name="Cunha M.M."/>
            <person name="de Hoog S."/>
            <person name="da Silveira J.F."/>
            <person name="Henrissat B."/>
            <person name="Nino-Vega G.A."/>
            <person name="Cisalpino P.S."/>
            <person name="Mora-Montes H.M."/>
            <person name="Almeida S.R."/>
            <person name="Stajich J.E."/>
            <person name="Lopes-Bezerra L.M."/>
            <person name="Vasconcelos A.T."/>
            <person name="Felipe M.S."/>
        </authorList>
    </citation>
    <scope>NUCLEOTIDE SEQUENCE [LARGE SCALE GENOMIC DNA]</scope>
    <source>
        <strain evidence="5 6">1099-18</strain>
    </source>
</reference>
<dbReference type="PRINTS" id="PR00469">
    <property type="entry name" value="PNDRDTASEII"/>
</dbReference>
<reference evidence="5 6" key="2">
    <citation type="journal article" date="2015" name="Eukaryot. Cell">
        <title>Asexual propagation of a virulent clone complex in a human and feline outbreak of sporotrichosis.</title>
        <authorList>
            <person name="Teixeira Mde M."/>
            <person name="Rodrigues A.M."/>
            <person name="Tsui C.K."/>
            <person name="de Almeida L.G."/>
            <person name="Van Diepeningen A.D."/>
            <person name="van den Ende B.G."/>
            <person name="Fernandes G.F."/>
            <person name="Kano R."/>
            <person name="Hamelin R.C."/>
            <person name="Lopes-Bezerra L.M."/>
            <person name="Vasconcelos A.T."/>
            <person name="de Hoog S."/>
            <person name="de Camargo Z.P."/>
            <person name="Felipe M.S."/>
        </authorList>
    </citation>
    <scope>NUCLEOTIDE SEQUENCE [LARGE SCALE GENOMIC DNA]</scope>
    <source>
        <strain evidence="5 6">1099-18</strain>
    </source>
</reference>
<dbReference type="InterPro" id="IPR020946">
    <property type="entry name" value="Flavin_mOase-like"/>
</dbReference>
<proteinExistence type="inferred from homology"/>
<comment type="similarity">
    <text evidence="1">Belongs to the FAD-binding monooxygenase family.</text>
</comment>
<dbReference type="GO" id="GO:0050661">
    <property type="term" value="F:NADP binding"/>
    <property type="evidence" value="ECO:0007669"/>
    <property type="project" value="InterPro"/>
</dbReference>
<dbReference type="OrthoDB" id="74360at2759"/>